<evidence type="ECO:0000313" key="2">
    <source>
        <dbReference type="EMBL" id="SCM72936.1"/>
    </source>
</evidence>
<dbReference type="InterPro" id="IPR050744">
    <property type="entry name" value="AI-2_Isomerase_LsrG"/>
</dbReference>
<dbReference type="Gene3D" id="3.30.70.100">
    <property type="match status" value="1"/>
</dbReference>
<dbReference type="PROSITE" id="PS51725">
    <property type="entry name" value="ABM"/>
    <property type="match status" value="1"/>
</dbReference>
<organism evidence="2">
    <name type="scientific">uncultured Desulfovibrio sp</name>
    <dbReference type="NCBI Taxonomy" id="167968"/>
    <lineage>
        <taxon>Bacteria</taxon>
        <taxon>Pseudomonadati</taxon>
        <taxon>Thermodesulfobacteriota</taxon>
        <taxon>Desulfovibrionia</taxon>
        <taxon>Desulfovibrionales</taxon>
        <taxon>Desulfovibrionaceae</taxon>
        <taxon>Desulfovibrio</taxon>
        <taxon>environmental samples</taxon>
    </lineage>
</organism>
<feature type="domain" description="ABM" evidence="1">
    <location>
        <begin position="4"/>
        <end position="96"/>
    </location>
</feature>
<dbReference type="PANTHER" id="PTHR33336">
    <property type="entry name" value="QUINOL MONOOXYGENASE YGIN-RELATED"/>
    <property type="match status" value="1"/>
</dbReference>
<evidence type="ECO:0000259" key="1">
    <source>
        <dbReference type="PROSITE" id="PS51725"/>
    </source>
</evidence>
<dbReference type="AlphaFoldDB" id="A0A212L5Y0"/>
<accession>A0A212L5Y0</accession>
<protein>
    <submittedName>
        <fullName evidence="2">Antibiotic biosynthesis monooxygenase</fullName>
    </submittedName>
</protein>
<dbReference type="SUPFAM" id="SSF54909">
    <property type="entry name" value="Dimeric alpha+beta barrel"/>
    <property type="match status" value="1"/>
</dbReference>
<dbReference type="Pfam" id="PF03992">
    <property type="entry name" value="ABM"/>
    <property type="match status" value="1"/>
</dbReference>
<keyword evidence="2" id="KW-0503">Monooxygenase</keyword>
<sequence length="96" mass="10768">MSEIRIVAELEVLPQHREELMPVLQALVDGSRGEAGNIAYELTEDLSNVCHFFVIETWASQQAIDEHNATPHFRAFVGFVEGKLKGMAVTLLKKVF</sequence>
<reference evidence="2" key="1">
    <citation type="submission" date="2016-08" db="EMBL/GenBank/DDBJ databases">
        <authorList>
            <person name="Seilhamer J.J."/>
        </authorList>
    </citation>
    <scope>NUCLEOTIDE SEQUENCE</scope>
    <source>
        <strain evidence="2">86-1</strain>
    </source>
</reference>
<dbReference type="EMBL" id="FMJC01000002">
    <property type="protein sequence ID" value="SCM72936.1"/>
    <property type="molecule type" value="Genomic_DNA"/>
</dbReference>
<name>A0A212L5Y0_9BACT</name>
<dbReference type="PANTHER" id="PTHR33336:SF3">
    <property type="entry name" value="ABM DOMAIN-CONTAINING PROTEIN"/>
    <property type="match status" value="1"/>
</dbReference>
<dbReference type="GO" id="GO:0005829">
    <property type="term" value="C:cytosol"/>
    <property type="evidence" value="ECO:0007669"/>
    <property type="project" value="TreeGrafter"/>
</dbReference>
<dbReference type="InterPro" id="IPR007138">
    <property type="entry name" value="ABM_dom"/>
</dbReference>
<dbReference type="RefSeq" id="WP_179980441.1">
    <property type="nucleotide sequence ID" value="NZ_LT608333.1"/>
</dbReference>
<keyword evidence="2" id="KW-0560">Oxidoreductase</keyword>
<proteinExistence type="predicted"/>
<dbReference type="GO" id="GO:0004497">
    <property type="term" value="F:monooxygenase activity"/>
    <property type="evidence" value="ECO:0007669"/>
    <property type="project" value="UniProtKB-KW"/>
</dbReference>
<gene>
    <name evidence="2" type="ORF">KL86DES1_20929</name>
</gene>
<dbReference type="InterPro" id="IPR011008">
    <property type="entry name" value="Dimeric_a/b-barrel"/>
</dbReference>